<reference evidence="2 3" key="1">
    <citation type="submission" date="2016-08" db="EMBL/GenBank/DDBJ databases">
        <authorList>
            <person name="Seilhamer J.J."/>
        </authorList>
    </citation>
    <scope>NUCLEOTIDE SEQUENCE [LARGE SCALE GENOMIC DNA]</scope>
    <source>
        <strain evidence="2 3">CCBAU 10071</strain>
    </source>
</reference>
<keyword evidence="1" id="KW-1133">Transmembrane helix</keyword>
<feature type="transmembrane region" description="Helical" evidence="1">
    <location>
        <begin position="242"/>
        <end position="260"/>
    </location>
</feature>
<evidence type="ECO:0000313" key="3">
    <source>
        <dbReference type="Proteomes" id="UP000183174"/>
    </source>
</evidence>
<evidence type="ECO:0000313" key="2">
    <source>
        <dbReference type="EMBL" id="SCB17654.1"/>
    </source>
</evidence>
<gene>
    <name evidence="2" type="ORF">GA0061099_1002507</name>
</gene>
<dbReference type="Proteomes" id="UP000183174">
    <property type="component" value="Unassembled WGS sequence"/>
</dbReference>
<evidence type="ECO:0000256" key="1">
    <source>
        <dbReference type="SAM" id="Phobius"/>
    </source>
</evidence>
<feature type="transmembrane region" description="Helical" evidence="1">
    <location>
        <begin position="143"/>
        <end position="163"/>
    </location>
</feature>
<evidence type="ECO:0008006" key="4">
    <source>
        <dbReference type="Google" id="ProtNLM"/>
    </source>
</evidence>
<feature type="transmembrane region" description="Helical" evidence="1">
    <location>
        <begin position="312"/>
        <end position="335"/>
    </location>
</feature>
<accession>A0A1C3UQG8</accession>
<organism evidence="2 3">
    <name type="scientific">Bradyrhizobium yuanmingense</name>
    <dbReference type="NCBI Taxonomy" id="108015"/>
    <lineage>
        <taxon>Bacteria</taxon>
        <taxon>Pseudomonadati</taxon>
        <taxon>Pseudomonadota</taxon>
        <taxon>Alphaproteobacteria</taxon>
        <taxon>Hyphomicrobiales</taxon>
        <taxon>Nitrobacteraceae</taxon>
        <taxon>Bradyrhizobium</taxon>
    </lineage>
</organism>
<feature type="transmembrane region" description="Helical" evidence="1">
    <location>
        <begin position="46"/>
        <end position="65"/>
    </location>
</feature>
<dbReference type="EMBL" id="FMAE01000002">
    <property type="protein sequence ID" value="SCB17654.1"/>
    <property type="molecule type" value="Genomic_DNA"/>
</dbReference>
<feature type="transmembrane region" description="Helical" evidence="1">
    <location>
        <begin position="172"/>
        <end position="190"/>
    </location>
</feature>
<sequence length="576" mass="62255">MKSEQLPPDSLARAWPAYKALASIGRRWMTKDALDRLTPFGWRGGLAFILAFSFLSFLLCGYYVVYWRNADMDFMVIYSALALNDGASRSFFDHPAYLSILSVQTWFRLLHELHLLDAWTLSAIPSPSDRSAFDAAMTSAVRAGRILAVLTASALVLCFATLARRIVSDNRIATCAAFAFAISGGVQMHMRTLRSEMIAGCFCILALMILIIVARRGMVWRPLGLAAAASLCVLGLENKVHAILLVGALPALALPFGTTSSASAPFWRSGSTAWPAAAIAALAAAGGLALAWPLISKGFDPAVASAAGLKPLLLGTFGVYQIILLGWIYGCMISFAKLWQVSIPETVASMCAVAAGASLSLLALNIQYAPEDPVIVLNPLEKMMVYVDLPDAAGSPLGAFGLLLSGLIGVLRRYTFILHSSPRPAVFLTWLVIPGIVYAWRHGEKQVTYQAGLLMLAAIAIDSLGVRRGLKVEYVVFTDPLIILAGMLLLDRMRHLRFQRLAFPIGAALIVAHILISQAEPVKIALKRSGPENICDWRHTYMPRLQLPFCSNTSERTGSNFGFAAIQVSGPAVTAR</sequence>
<feature type="transmembrane region" description="Helical" evidence="1">
    <location>
        <begin position="347"/>
        <end position="369"/>
    </location>
</feature>
<protein>
    <recommendedName>
        <fullName evidence="4">Glycosyltransferase RgtA/B/C/D-like domain-containing protein</fullName>
    </recommendedName>
</protein>
<dbReference type="AlphaFoldDB" id="A0A1C3UQG8"/>
<keyword evidence="1" id="KW-0472">Membrane</keyword>
<feature type="transmembrane region" description="Helical" evidence="1">
    <location>
        <begin position="272"/>
        <end position="292"/>
    </location>
</feature>
<feature type="transmembrane region" description="Helical" evidence="1">
    <location>
        <begin position="389"/>
        <end position="411"/>
    </location>
</feature>
<keyword evidence="1" id="KW-0812">Transmembrane</keyword>
<name>A0A1C3UQG8_9BRAD</name>
<feature type="transmembrane region" description="Helical" evidence="1">
    <location>
        <begin position="196"/>
        <end position="214"/>
    </location>
</feature>
<feature type="transmembrane region" description="Helical" evidence="1">
    <location>
        <begin position="447"/>
        <end position="465"/>
    </location>
</feature>
<feature type="transmembrane region" description="Helical" evidence="1">
    <location>
        <begin position="472"/>
        <end position="489"/>
    </location>
</feature>
<feature type="transmembrane region" description="Helical" evidence="1">
    <location>
        <begin position="423"/>
        <end position="441"/>
    </location>
</feature>
<feature type="transmembrane region" description="Helical" evidence="1">
    <location>
        <begin position="501"/>
        <end position="519"/>
    </location>
</feature>
<proteinExistence type="predicted"/>